<accession>A0A654U7N7</accession>
<reference evidence="2" key="1">
    <citation type="submission" date="2015-03" db="EMBL/GenBank/DDBJ databases">
        <authorList>
            <consortium name="Pathogen Informatics"/>
            <person name="Murphy D."/>
        </authorList>
    </citation>
    <scope>NUCLEOTIDE SEQUENCE</scope>
    <source>
        <strain evidence="2">N09902308</strain>
    </source>
</reference>
<evidence type="ECO:0000313" key="3">
    <source>
        <dbReference type="Proteomes" id="UP000039021"/>
    </source>
</evidence>
<dbReference type="AlphaFoldDB" id="A0A654U7N7"/>
<evidence type="ECO:0000313" key="1">
    <source>
        <dbReference type="EMBL" id="CFS14157.1"/>
    </source>
</evidence>
<evidence type="ECO:0000313" key="2">
    <source>
        <dbReference type="EMBL" id="CPA77423.1"/>
    </source>
</evidence>
<dbReference type="EMBL" id="CGCX01002622">
    <property type="protein sequence ID" value="CFS14157.1"/>
    <property type="molecule type" value="Genomic_DNA"/>
</dbReference>
<evidence type="ECO:0000313" key="4">
    <source>
        <dbReference type="Proteomes" id="UP000046680"/>
    </source>
</evidence>
<sequence>MLRGCGYDMQEWVIENGGAFTWCAGDVTAGLIVEPRSRPTHFVSDLTNRFEHRPVS</sequence>
<dbReference type="EMBL" id="CSBK01003289">
    <property type="protein sequence ID" value="CPA77423.1"/>
    <property type="molecule type" value="Genomic_DNA"/>
</dbReference>
<proteinExistence type="predicted"/>
<reference evidence="3 4" key="2">
    <citation type="submission" date="2015-03" db="EMBL/GenBank/DDBJ databases">
        <authorList>
            <consortium name="Pathogen Informatics"/>
        </authorList>
    </citation>
    <scope>NUCLEOTIDE SEQUENCE [LARGE SCALE GENOMIC DNA]</scope>
    <source>
        <strain evidence="1 4">C09601061</strain>
        <strain evidence="3">N09902308</strain>
    </source>
</reference>
<dbReference type="Proteomes" id="UP000046680">
    <property type="component" value="Unassembled WGS sequence"/>
</dbReference>
<gene>
    <name evidence="1" type="ORF">ERS007657_04227</name>
    <name evidence="2" type="ORF">ERS007739_04831</name>
</gene>
<organism evidence="1 4">
    <name type="scientific">Mycobacterium tuberculosis</name>
    <dbReference type="NCBI Taxonomy" id="1773"/>
    <lineage>
        <taxon>Bacteria</taxon>
        <taxon>Bacillati</taxon>
        <taxon>Actinomycetota</taxon>
        <taxon>Actinomycetes</taxon>
        <taxon>Mycobacteriales</taxon>
        <taxon>Mycobacteriaceae</taxon>
        <taxon>Mycobacterium</taxon>
        <taxon>Mycobacterium tuberculosis complex</taxon>
    </lineage>
</organism>
<name>A0A654U7N7_MYCTX</name>
<dbReference type="Proteomes" id="UP000039021">
    <property type="component" value="Unassembled WGS sequence"/>
</dbReference>
<protein>
    <submittedName>
        <fullName evidence="1">Uncharacterized protein</fullName>
    </submittedName>
</protein>